<gene>
    <name evidence="2" type="ORF">Zmor_004074</name>
</gene>
<comment type="caution">
    <text evidence="2">The sequence shown here is derived from an EMBL/GenBank/DDBJ whole genome shotgun (WGS) entry which is preliminary data.</text>
</comment>
<evidence type="ECO:0000313" key="3">
    <source>
        <dbReference type="Proteomes" id="UP001168821"/>
    </source>
</evidence>
<evidence type="ECO:0008006" key="4">
    <source>
        <dbReference type="Google" id="ProtNLM"/>
    </source>
</evidence>
<reference evidence="2" key="1">
    <citation type="journal article" date="2023" name="G3 (Bethesda)">
        <title>Whole genome assemblies of Zophobas morio and Tenebrio molitor.</title>
        <authorList>
            <person name="Kaur S."/>
            <person name="Stinson S.A."/>
            <person name="diCenzo G.C."/>
        </authorList>
    </citation>
    <scope>NUCLEOTIDE SEQUENCE</scope>
    <source>
        <strain evidence="2">QUZm001</strain>
    </source>
</reference>
<dbReference type="AlphaFoldDB" id="A0AA38M169"/>
<evidence type="ECO:0000313" key="2">
    <source>
        <dbReference type="EMBL" id="KAJ3639204.1"/>
    </source>
</evidence>
<organism evidence="2 3">
    <name type="scientific">Zophobas morio</name>
    <dbReference type="NCBI Taxonomy" id="2755281"/>
    <lineage>
        <taxon>Eukaryota</taxon>
        <taxon>Metazoa</taxon>
        <taxon>Ecdysozoa</taxon>
        <taxon>Arthropoda</taxon>
        <taxon>Hexapoda</taxon>
        <taxon>Insecta</taxon>
        <taxon>Pterygota</taxon>
        <taxon>Neoptera</taxon>
        <taxon>Endopterygota</taxon>
        <taxon>Coleoptera</taxon>
        <taxon>Polyphaga</taxon>
        <taxon>Cucujiformia</taxon>
        <taxon>Tenebrionidae</taxon>
        <taxon>Zophobas</taxon>
    </lineage>
</organism>
<name>A0AA38M169_9CUCU</name>
<feature type="region of interest" description="Disordered" evidence="1">
    <location>
        <begin position="163"/>
        <end position="188"/>
    </location>
</feature>
<accession>A0AA38M169</accession>
<keyword evidence="3" id="KW-1185">Reference proteome</keyword>
<feature type="compositionally biased region" description="Basic and acidic residues" evidence="1">
    <location>
        <begin position="166"/>
        <end position="183"/>
    </location>
</feature>
<proteinExistence type="predicted"/>
<dbReference type="Proteomes" id="UP001168821">
    <property type="component" value="Unassembled WGS sequence"/>
</dbReference>
<evidence type="ECO:0000256" key="1">
    <source>
        <dbReference type="SAM" id="MobiDB-lite"/>
    </source>
</evidence>
<protein>
    <recommendedName>
        <fullName evidence="4">CCHC-type domain-containing protein</fullName>
    </recommendedName>
</protein>
<sequence>MGKRKAEEDYVLRGHAKRAVLESIEILDDVFEDGKADLDMSRNLEKINKIIRGVREAVTRETESARGKISFGRTEQAKVLHGMSDIYEELVAILTKQQRTLTELVQEKTKVQIKQEEIQRLKTEMGKKDIEYENLIRQNREQQNEKNKELREQNRKMIEELNSLRYNDDKQGRNDTQNKDNLPKPRTRYASIVTQKGDEMEGTVAQPENGSPQRRAIKSVLKENLNINDIGGPTRAIISLKRGGVLIESYNDGQRRRIGEILSKDTRLEYREVKNVEPVIQMSGVEKGYTDPELLTEIYDQNPFLANTVGPDTWKMGAKILSRRQCRNKNKENILMQVRPSILKAIEANGGKIILDLLAVYVEERLRVAVCHRCAQFGHVQKYCAEQNKVKCPRCAGYHPLSECQTDRKKCPNCARYSNMDNEPHAATDAECPLYKRRLVIERRKIKYSD</sequence>
<dbReference type="EMBL" id="JALNTZ010000012">
    <property type="protein sequence ID" value="KAJ3639204.1"/>
    <property type="molecule type" value="Genomic_DNA"/>
</dbReference>